<feature type="domain" description="Response regulatory" evidence="2">
    <location>
        <begin position="3"/>
        <end position="114"/>
    </location>
</feature>
<evidence type="ECO:0000313" key="5">
    <source>
        <dbReference type="Proteomes" id="UP001319200"/>
    </source>
</evidence>
<keyword evidence="5" id="KW-1185">Reference proteome</keyword>
<accession>A0AAP2DH81</accession>
<feature type="domain" description="HTH LytTR-type" evidence="3">
    <location>
        <begin position="142"/>
        <end position="246"/>
    </location>
</feature>
<dbReference type="Gene3D" id="3.40.50.2300">
    <property type="match status" value="1"/>
</dbReference>
<dbReference type="PROSITE" id="PS50110">
    <property type="entry name" value="RESPONSE_REGULATORY"/>
    <property type="match status" value="1"/>
</dbReference>
<dbReference type="GO" id="GO:0000156">
    <property type="term" value="F:phosphorelay response regulator activity"/>
    <property type="evidence" value="ECO:0007669"/>
    <property type="project" value="InterPro"/>
</dbReference>
<reference evidence="4 5" key="1">
    <citation type="submission" date="2021-05" db="EMBL/GenBank/DDBJ databases">
        <title>A Polyphasic approach of four new species of the genus Ohtaekwangia: Ohtaekwangia histidinii sp. nov., Ohtaekwangia cretensis sp. nov., Ohtaekwangia indiensis sp. nov., Ohtaekwangia reichenbachii sp. nov. from diverse environment.</title>
        <authorList>
            <person name="Octaviana S."/>
        </authorList>
    </citation>
    <scope>NUCLEOTIDE SEQUENCE [LARGE SCALE GENOMIC DNA]</scope>
    <source>
        <strain evidence="4 5">PWU4</strain>
    </source>
</reference>
<dbReference type="Pfam" id="PF04397">
    <property type="entry name" value="LytTR"/>
    <property type="match status" value="1"/>
</dbReference>
<proteinExistence type="predicted"/>
<name>A0AAP2DH81_9BACT</name>
<dbReference type="SUPFAM" id="SSF52172">
    <property type="entry name" value="CheY-like"/>
    <property type="match status" value="1"/>
</dbReference>
<organism evidence="4 5">
    <name type="scientific">Chryseosolibacter histidini</name>
    <dbReference type="NCBI Taxonomy" id="2782349"/>
    <lineage>
        <taxon>Bacteria</taxon>
        <taxon>Pseudomonadati</taxon>
        <taxon>Bacteroidota</taxon>
        <taxon>Cytophagia</taxon>
        <taxon>Cytophagales</taxon>
        <taxon>Chryseotaleaceae</taxon>
        <taxon>Chryseosolibacter</taxon>
    </lineage>
</organism>
<dbReference type="Gene3D" id="2.40.50.1020">
    <property type="entry name" value="LytTr DNA-binding domain"/>
    <property type="match status" value="1"/>
</dbReference>
<dbReference type="PROSITE" id="PS50930">
    <property type="entry name" value="HTH_LYTTR"/>
    <property type="match status" value="1"/>
</dbReference>
<dbReference type="FunFam" id="3.40.50.2300:FF:000051">
    <property type="entry name" value="Two-component response regulator yehT"/>
    <property type="match status" value="1"/>
</dbReference>
<dbReference type="InterPro" id="IPR011006">
    <property type="entry name" value="CheY-like_superfamily"/>
</dbReference>
<dbReference type="InterPro" id="IPR001789">
    <property type="entry name" value="Sig_transdc_resp-reg_receiver"/>
</dbReference>
<dbReference type="GO" id="GO:0003677">
    <property type="term" value="F:DNA binding"/>
    <property type="evidence" value="ECO:0007669"/>
    <property type="project" value="InterPro"/>
</dbReference>
<evidence type="ECO:0000313" key="4">
    <source>
        <dbReference type="EMBL" id="MBT1696275.1"/>
    </source>
</evidence>
<feature type="modified residue" description="4-aspartylphosphate" evidence="1">
    <location>
        <position position="54"/>
    </location>
</feature>
<protein>
    <submittedName>
        <fullName evidence="4">Response regulator</fullName>
    </submittedName>
</protein>
<dbReference type="SMART" id="SM00448">
    <property type="entry name" value="REC"/>
    <property type="match status" value="1"/>
</dbReference>
<dbReference type="SMART" id="SM00850">
    <property type="entry name" value="LytTR"/>
    <property type="match status" value="1"/>
</dbReference>
<evidence type="ECO:0000259" key="3">
    <source>
        <dbReference type="PROSITE" id="PS50930"/>
    </source>
</evidence>
<keyword evidence="1" id="KW-0597">Phosphoprotein</keyword>
<sequence>MIKTVLIDDEPLARSIVREYLQAYPEMEILQECNDGFEGVKAIAQHKPDLIFLDIQMPKINGFEMLELIEQPPAVIFTTAFDEYAIKAFEAHAIDYLLKPFSKDRFDKALQKWLAQRQQHDGKSKTMLMPEEVRQPEERNRIVVKEAGNIRIIPVNEIQHIEAYDDYVKIYTAKEMFLKKKTMSFYEQILDPSQFIRVHRSYIMQLSHLTRIEPLEKDTHVALLKSGVRIPLSKTGYSKLKSVLGM</sequence>
<evidence type="ECO:0000256" key="1">
    <source>
        <dbReference type="PROSITE-ProRule" id="PRU00169"/>
    </source>
</evidence>
<gene>
    <name evidence="4" type="ORF">KK083_05275</name>
</gene>
<dbReference type="Proteomes" id="UP001319200">
    <property type="component" value="Unassembled WGS sequence"/>
</dbReference>
<evidence type="ECO:0000259" key="2">
    <source>
        <dbReference type="PROSITE" id="PS50110"/>
    </source>
</evidence>
<dbReference type="InterPro" id="IPR046947">
    <property type="entry name" value="LytR-like"/>
</dbReference>
<dbReference type="InterPro" id="IPR007492">
    <property type="entry name" value="LytTR_DNA-bd_dom"/>
</dbReference>
<comment type="caution">
    <text evidence="4">The sequence shown here is derived from an EMBL/GenBank/DDBJ whole genome shotgun (WGS) entry which is preliminary data.</text>
</comment>
<dbReference type="Pfam" id="PF00072">
    <property type="entry name" value="Response_reg"/>
    <property type="match status" value="1"/>
</dbReference>
<dbReference type="PANTHER" id="PTHR37299:SF1">
    <property type="entry name" value="STAGE 0 SPORULATION PROTEIN A HOMOLOG"/>
    <property type="match status" value="1"/>
</dbReference>
<dbReference type="EMBL" id="JAHESF010000004">
    <property type="protein sequence ID" value="MBT1696275.1"/>
    <property type="molecule type" value="Genomic_DNA"/>
</dbReference>
<dbReference type="AlphaFoldDB" id="A0AAP2DH81"/>
<dbReference type="PANTHER" id="PTHR37299">
    <property type="entry name" value="TRANSCRIPTIONAL REGULATOR-RELATED"/>
    <property type="match status" value="1"/>
</dbReference>
<dbReference type="RefSeq" id="WP_254161442.1">
    <property type="nucleotide sequence ID" value="NZ_JAHESF010000004.1"/>
</dbReference>